<keyword evidence="1" id="KW-0812">Transmembrane</keyword>
<name>A0A8I0HFG1_XANCI</name>
<evidence type="ECO:0000256" key="1">
    <source>
        <dbReference type="SAM" id="Phobius"/>
    </source>
</evidence>
<feature type="transmembrane region" description="Helical" evidence="1">
    <location>
        <begin position="70"/>
        <end position="88"/>
    </location>
</feature>
<organism evidence="2 3">
    <name type="scientific">Xanthomonas citri pv. citri</name>
    <dbReference type="NCBI Taxonomy" id="611301"/>
    <lineage>
        <taxon>Bacteria</taxon>
        <taxon>Pseudomonadati</taxon>
        <taxon>Pseudomonadota</taxon>
        <taxon>Gammaproteobacteria</taxon>
        <taxon>Lysobacterales</taxon>
        <taxon>Lysobacteraceae</taxon>
        <taxon>Xanthomonas</taxon>
    </lineage>
</organism>
<gene>
    <name evidence="2" type="ORF">GUH15_32645</name>
</gene>
<accession>A0A8I0HFG1</accession>
<reference evidence="2" key="1">
    <citation type="submission" date="2020-01" db="EMBL/GenBank/DDBJ databases">
        <authorList>
            <person name="Richard D."/>
        </authorList>
    </citation>
    <scope>NUCLEOTIDE SEQUENCE</scope>
    <source>
        <strain evidence="2">JP541</strain>
    </source>
</reference>
<dbReference type="InterPro" id="IPR002528">
    <property type="entry name" value="MATE_fam"/>
</dbReference>
<comment type="caution">
    <text evidence="2">The sequence shown here is derived from an EMBL/GenBank/DDBJ whole genome shotgun (WGS) entry which is preliminary data.</text>
</comment>
<protein>
    <submittedName>
        <fullName evidence="2">MATE family efflux transporter</fullName>
    </submittedName>
</protein>
<feature type="transmembrane region" description="Helical" evidence="1">
    <location>
        <begin position="37"/>
        <end position="58"/>
    </location>
</feature>
<dbReference type="GO" id="GO:0015297">
    <property type="term" value="F:antiporter activity"/>
    <property type="evidence" value="ECO:0007669"/>
    <property type="project" value="InterPro"/>
</dbReference>
<feature type="non-terminal residue" evidence="2">
    <location>
        <position position="89"/>
    </location>
</feature>
<feature type="non-terminal residue" evidence="2">
    <location>
        <position position="1"/>
    </location>
</feature>
<keyword evidence="1" id="KW-0472">Membrane</keyword>
<keyword evidence="1" id="KW-1133">Transmembrane helix</keyword>
<dbReference type="AlphaFoldDB" id="A0A8I0HFG1"/>
<evidence type="ECO:0000313" key="2">
    <source>
        <dbReference type="EMBL" id="MBD4340710.1"/>
    </source>
</evidence>
<evidence type="ECO:0000313" key="3">
    <source>
        <dbReference type="Proteomes" id="UP000653002"/>
    </source>
</evidence>
<dbReference type="EMBL" id="JAABFR010002794">
    <property type="protein sequence ID" value="MBD4340710.1"/>
    <property type="molecule type" value="Genomic_DNA"/>
</dbReference>
<dbReference type="GO" id="GO:0042910">
    <property type="term" value="F:xenobiotic transmembrane transporter activity"/>
    <property type="evidence" value="ECO:0007669"/>
    <property type="project" value="InterPro"/>
</dbReference>
<sequence length="89" mass="10032">LAIIFATGFSYGLTPIVGSLFGRGETHVVGRMLKNSLFANTLLAVLLTLIMWILYLNIHRLGQPEELLPLMRPYFIVLLISLLFVLLFN</sequence>
<proteinExistence type="predicted"/>
<dbReference type="Proteomes" id="UP000653002">
    <property type="component" value="Unassembled WGS sequence"/>
</dbReference>
<dbReference type="Pfam" id="PF01554">
    <property type="entry name" value="MatE"/>
    <property type="match status" value="1"/>
</dbReference>
<dbReference type="GO" id="GO:0016020">
    <property type="term" value="C:membrane"/>
    <property type="evidence" value="ECO:0007669"/>
    <property type="project" value="InterPro"/>
</dbReference>